<evidence type="ECO:0000313" key="3">
    <source>
        <dbReference type="Proteomes" id="UP000749559"/>
    </source>
</evidence>
<dbReference type="Proteomes" id="UP000749559">
    <property type="component" value="Unassembled WGS sequence"/>
</dbReference>
<dbReference type="EMBL" id="CAIIXF020000010">
    <property type="protein sequence ID" value="CAH1796092.1"/>
    <property type="molecule type" value="Genomic_DNA"/>
</dbReference>
<keyword evidence="1" id="KW-0732">Signal</keyword>
<protein>
    <submittedName>
        <fullName evidence="2">Uncharacterized protein</fullName>
    </submittedName>
</protein>
<proteinExistence type="predicted"/>
<feature type="signal peptide" evidence="1">
    <location>
        <begin position="1"/>
        <end position="27"/>
    </location>
</feature>
<accession>A0A8S4PTV9</accession>
<feature type="chain" id="PRO_5035927877" evidence="1">
    <location>
        <begin position="28"/>
        <end position="257"/>
    </location>
</feature>
<gene>
    <name evidence="2" type="ORF">OFUS_LOCUS20541</name>
</gene>
<dbReference type="AlphaFoldDB" id="A0A8S4PTV9"/>
<reference evidence="2" key="1">
    <citation type="submission" date="2022-03" db="EMBL/GenBank/DDBJ databases">
        <authorList>
            <person name="Martin C."/>
        </authorList>
    </citation>
    <scope>NUCLEOTIDE SEQUENCE</scope>
</reference>
<evidence type="ECO:0000256" key="1">
    <source>
        <dbReference type="SAM" id="SignalP"/>
    </source>
</evidence>
<keyword evidence="3" id="KW-1185">Reference proteome</keyword>
<name>A0A8S4PTV9_OWEFU</name>
<feature type="non-terminal residue" evidence="2">
    <location>
        <position position="1"/>
    </location>
</feature>
<comment type="caution">
    <text evidence="2">The sequence shown here is derived from an EMBL/GenBank/DDBJ whole genome shotgun (WGS) entry which is preliminary data.</text>
</comment>
<evidence type="ECO:0000313" key="2">
    <source>
        <dbReference type="EMBL" id="CAH1796092.1"/>
    </source>
</evidence>
<sequence length="257" mass="28694">TFHCSVLKMNFQIVAAVLILFGVSVHAARKCEDNGVCKVKDYCNTDTGLCERMLLAGEVCNKSRQCKGSSTCEEVEGSDPVEKRCTERCRTDPDCRLHGRKRYCTGGGFNTLMKGYCKLQKKEGSDCSRSPECLNDLYCKNSKCKEAEEAIQCSLSCKGPREKNPVNLRPGEYVNVTYSCTFMRVGEFGPLPIKASMLLNKRIKLGNAEWESPVTISGSRLIFADRGEFAVEIQGMMTGCKNHRNYCRASRRCILKA</sequence>
<organism evidence="2 3">
    <name type="scientific">Owenia fusiformis</name>
    <name type="common">Polychaete worm</name>
    <dbReference type="NCBI Taxonomy" id="6347"/>
    <lineage>
        <taxon>Eukaryota</taxon>
        <taxon>Metazoa</taxon>
        <taxon>Spiralia</taxon>
        <taxon>Lophotrochozoa</taxon>
        <taxon>Annelida</taxon>
        <taxon>Polychaeta</taxon>
        <taxon>Sedentaria</taxon>
        <taxon>Canalipalpata</taxon>
        <taxon>Sabellida</taxon>
        <taxon>Oweniida</taxon>
        <taxon>Oweniidae</taxon>
        <taxon>Owenia</taxon>
    </lineage>
</organism>